<keyword evidence="2 5" id="KW-0812">Transmembrane</keyword>
<protein>
    <recommendedName>
        <fullName evidence="6">DUF202 domain-containing protein</fullName>
    </recommendedName>
</protein>
<feature type="transmembrane region" description="Helical" evidence="5">
    <location>
        <begin position="109"/>
        <end position="132"/>
    </location>
</feature>
<evidence type="ECO:0000259" key="6">
    <source>
        <dbReference type="Pfam" id="PF02656"/>
    </source>
</evidence>
<dbReference type="InterPro" id="IPR003807">
    <property type="entry name" value="DUF202"/>
</dbReference>
<feature type="transmembrane region" description="Helical" evidence="5">
    <location>
        <begin position="153"/>
        <end position="172"/>
    </location>
</feature>
<reference evidence="7" key="1">
    <citation type="submission" date="2021-05" db="EMBL/GenBank/DDBJ databases">
        <authorList>
            <person name="Stam R."/>
        </authorList>
    </citation>
    <scope>NUCLEOTIDE SEQUENCE</scope>
    <source>
        <strain evidence="7">CS162</strain>
    </source>
</reference>
<gene>
    <name evidence="7" type="ORF">ALTATR162_LOCUS4690</name>
</gene>
<dbReference type="EMBL" id="CAJRGZ010000017">
    <property type="protein sequence ID" value="CAG5156897.1"/>
    <property type="molecule type" value="Genomic_DNA"/>
</dbReference>
<keyword evidence="3 5" id="KW-1133">Transmembrane helix</keyword>
<sequence length="178" mass="20286">MDFRPASRMGDADESILAKPYRPFYHIFGGQPILVKQNNDYDRVAFRERPWFGVLLFDNVSSDARDHAANERTFLSWLKLSVYMAIVSVAIVLSFHLKSEPTPLEKRFALPLGIIFWLLSMACLLSGLSNYIHTISRYSQRRALVQTGWKTQVVFTVVSSAIVATCILLLSTNAEKRR</sequence>
<dbReference type="OrthoDB" id="5525680at2759"/>
<comment type="caution">
    <text evidence="7">The sequence shown here is derived from an EMBL/GenBank/DDBJ whole genome shotgun (WGS) entry which is preliminary data.</text>
</comment>
<dbReference type="PANTHER" id="PTHR34187">
    <property type="entry name" value="FGR18P"/>
    <property type="match status" value="1"/>
</dbReference>
<name>A0A8J2I1X9_9PLEO</name>
<keyword evidence="4 5" id="KW-0472">Membrane</keyword>
<dbReference type="GO" id="GO:0012505">
    <property type="term" value="C:endomembrane system"/>
    <property type="evidence" value="ECO:0007669"/>
    <property type="project" value="UniProtKB-SubCell"/>
</dbReference>
<dbReference type="GeneID" id="67016385"/>
<accession>A0A8J2I1X9</accession>
<evidence type="ECO:0000313" key="7">
    <source>
        <dbReference type="EMBL" id="CAG5156897.1"/>
    </source>
</evidence>
<dbReference type="RefSeq" id="XP_043168240.1">
    <property type="nucleotide sequence ID" value="XM_043312305.1"/>
</dbReference>
<evidence type="ECO:0000313" key="8">
    <source>
        <dbReference type="Proteomes" id="UP000676310"/>
    </source>
</evidence>
<dbReference type="Pfam" id="PF02656">
    <property type="entry name" value="DUF202"/>
    <property type="match status" value="1"/>
</dbReference>
<dbReference type="Proteomes" id="UP000676310">
    <property type="component" value="Unassembled WGS sequence"/>
</dbReference>
<evidence type="ECO:0000256" key="1">
    <source>
        <dbReference type="ARBA" id="ARBA00004127"/>
    </source>
</evidence>
<feature type="transmembrane region" description="Helical" evidence="5">
    <location>
        <begin position="80"/>
        <end position="97"/>
    </location>
</feature>
<evidence type="ECO:0000256" key="5">
    <source>
        <dbReference type="SAM" id="Phobius"/>
    </source>
</evidence>
<dbReference type="AlphaFoldDB" id="A0A8J2I1X9"/>
<evidence type="ECO:0000256" key="2">
    <source>
        <dbReference type="ARBA" id="ARBA00022692"/>
    </source>
</evidence>
<evidence type="ECO:0000256" key="3">
    <source>
        <dbReference type="ARBA" id="ARBA00022989"/>
    </source>
</evidence>
<organism evidence="7 8">
    <name type="scientific">Alternaria atra</name>
    <dbReference type="NCBI Taxonomy" id="119953"/>
    <lineage>
        <taxon>Eukaryota</taxon>
        <taxon>Fungi</taxon>
        <taxon>Dikarya</taxon>
        <taxon>Ascomycota</taxon>
        <taxon>Pezizomycotina</taxon>
        <taxon>Dothideomycetes</taxon>
        <taxon>Pleosporomycetidae</taxon>
        <taxon>Pleosporales</taxon>
        <taxon>Pleosporineae</taxon>
        <taxon>Pleosporaceae</taxon>
        <taxon>Alternaria</taxon>
        <taxon>Alternaria sect. Ulocladioides</taxon>
    </lineage>
</organism>
<dbReference type="InterPro" id="IPR052053">
    <property type="entry name" value="IM_YidH-like"/>
</dbReference>
<comment type="subcellular location">
    <subcellularLocation>
        <location evidence="1">Endomembrane system</location>
        <topology evidence="1">Multi-pass membrane protein</topology>
    </subcellularLocation>
</comment>
<keyword evidence="8" id="KW-1185">Reference proteome</keyword>
<feature type="domain" description="DUF202" evidence="6">
    <location>
        <begin position="65"/>
        <end position="135"/>
    </location>
</feature>
<evidence type="ECO:0000256" key="4">
    <source>
        <dbReference type="ARBA" id="ARBA00023136"/>
    </source>
</evidence>
<proteinExistence type="predicted"/>
<dbReference type="PANTHER" id="PTHR34187:SF3">
    <property type="entry name" value="DUF DOMAIN PROTEIN (AFU_ORTHOLOGUE AFUA_6G11150)"/>
    <property type="match status" value="1"/>
</dbReference>